<dbReference type="Gene3D" id="3.20.20.30">
    <property type="entry name" value="Luciferase-like domain"/>
    <property type="match status" value="1"/>
</dbReference>
<dbReference type="InterPro" id="IPR016215">
    <property type="entry name" value="NTA_MOA"/>
</dbReference>
<feature type="domain" description="Luciferase-like" evidence="6">
    <location>
        <begin position="20"/>
        <end position="377"/>
    </location>
</feature>
<dbReference type="PIRSF" id="PIRSF000337">
    <property type="entry name" value="NTA_MOA"/>
    <property type="match status" value="1"/>
</dbReference>
<dbReference type="GO" id="GO:0016705">
    <property type="term" value="F:oxidoreductase activity, acting on paired donors, with incorporation or reduction of molecular oxygen"/>
    <property type="evidence" value="ECO:0007669"/>
    <property type="project" value="InterPro"/>
</dbReference>
<dbReference type="EMBL" id="UINC01001986">
    <property type="protein sequence ID" value="SUZ91582.1"/>
    <property type="molecule type" value="Genomic_DNA"/>
</dbReference>
<reference evidence="7" key="1">
    <citation type="submission" date="2018-05" db="EMBL/GenBank/DDBJ databases">
        <authorList>
            <person name="Lanie J.A."/>
            <person name="Ng W.-L."/>
            <person name="Kazmierczak K.M."/>
            <person name="Andrzejewski T.M."/>
            <person name="Davidsen T.M."/>
            <person name="Wayne K.J."/>
            <person name="Tettelin H."/>
            <person name="Glass J.I."/>
            <person name="Rusch D."/>
            <person name="Podicherti R."/>
            <person name="Tsui H.-C.T."/>
            <person name="Winkler M.E."/>
        </authorList>
    </citation>
    <scope>NUCLEOTIDE SEQUENCE</scope>
</reference>
<keyword evidence="2" id="KW-0288">FMN</keyword>
<organism evidence="7">
    <name type="scientific">marine metagenome</name>
    <dbReference type="NCBI Taxonomy" id="408172"/>
    <lineage>
        <taxon>unclassified sequences</taxon>
        <taxon>metagenomes</taxon>
        <taxon>ecological metagenomes</taxon>
    </lineage>
</organism>
<keyword evidence="1" id="KW-0285">Flavoprotein</keyword>
<evidence type="ECO:0000259" key="6">
    <source>
        <dbReference type="Pfam" id="PF00296"/>
    </source>
</evidence>
<accession>A0A381RIE3</accession>
<keyword evidence="3" id="KW-0560">Oxidoreductase</keyword>
<name>A0A381RIE3_9ZZZZ</name>
<dbReference type="GO" id="GO:0004497">
    <property type="term" value="F:monooxygenase activity"/>
    <property type="evidence" value="ECO:0007669"/>
    <property type="project" value="UniProtKB-KW"/>
</dbReference>
<dbReference type="AlphaFoldDB" id="A0A381RIE3"/>
<evidence type="ECO:0000313" key="7">
    <source>
        <dbReference type="EMBL" id="SUZ91582.1"/>
    </source>
</evidence>
<gene>
    <name evidence="7" type="ORF">METZ01_LOCUS44436</name>
</gene>
<dbReference type="NCBIfam" id="TIGR03860">
    <property type="entry name" value="FMN_nitrolo"/>
    <property type="match status" value="1"/>
</dbReference>
<sequence length="443" mass="49131">MDERRKMRLGVFFSGSGGNMASWRHPSAVPDGAVNLEYYQGMTRKAESAKLDFVFFGDGLYISEKSHPNFLVRFEPLTLLAALAMDTTNIGLAATLSTTYSDPYTVARQFSSIDLLSGGRAGWNIVTSPLEGSAANYSKPEHPQHDLRYRMAGEFLEIAKGLWDSWEDDAFVRNKESGVFIDPSKMHRLNHQGEFYQVQGPLNISRSKQGSPVLIQAGSSEAGRGFAAKVADAIFTGQATSADAAGFYKDIKQRAKESGRNPGEVLILPGCSPIVGDTAEEAEAKYQEIANLVVIDDALNYLGRYYNDMDFSPYDLDEPFPDLGDFGRNGWESTTDRIKQVAKEENLTLREMAIRSTTPRSEFIGTPTRVADTMQSWFEKNAADGFMLVPSVLPQGFNDFVDRVLPILKERGLFRTEYEADTLRGNLGLPKPENRYTKSAANQ</sequence>
<evidence type="ECO:0000256" key="3">
    <source>
        <dbReference type="ARBA" id="ARBA00023002"/>
    </source>
</evidence>
<dbReference type="Pfam" id="PF00296">
    <property type="entry name" value="Bac_luciferase"/>
    <property type="match status" value="1"/>
</dbReference>
<evidence type="ECO:0000256" key="1">
    <source>
        <dbReference type="ARBA" id="ARBA00022630"/>
    </source>
</evidence>
<evidence type="ECO:0000256" key="5">
    <source>
        <dbReference type="ARBA" id="ARBA00033748"/>
    </source>
</evidence>
<dbReference type="InterPro" id="IPR011251">
    <property type="entry name" value="Luciferase-like_dom"/>
</dbReference>
<comment type="similarity">
    <text evidence="5">Belongs to the NtaA/SnaA/DszA monooxygenase family.</text>
</comment>
<dbReference type="SUPFAM" id="SSF51679">
    <property type="entry name" value="Bacterial luciferase-like"/>
    <property type="match status" value="1"/>
</dbReference>
<dbReference type="CDD" id="cd01095">
    <property type="entry name" value="Nitrilotriacetate_monoxgenase"/>
    <property type="match status" value="1"/>
</dbReference>
<protein>
    <recommendedName>
        <fullName evidence="6">Luciferase-like domain-containing protein</fullName>
    </recommendedName>
</protein>
<proteinExistence type="inferred from homology"/>
<evidence type="ECO:0000256" key="4">
    <source>
        <dbReference type="ARBA" id="ARBA00023033"/>
    </source>
</evidence>
<dbReference type="InterPro" id="IPR036661">
    <property type="entry name" value="Luciferase-like_sf"/>
</dbReference>
<evidence type="ECO:0000256" key="2">
    <source>
        <dbReference type="ARBA" id="ARBA00022643"/>
    </source>
</evidence>
<dbReference type="PANTHER" id="PTHR30011:SF16">
    <property type="entry name" value="C2H2 FINGER DOMAIN TRANSCRIPTION FACTOR (EUROFUNG)-RELATED"/>
    <property type="match status" value="1"/>
</dbReference>
<dbReference type="InterPro" id="IPR051260">
    <property type="entry name" value="Diverse_substr_monoxygenases"/>
</dbReference>
<dbReference type="PANTHER" id="PTHR30011">
    <property type="entry name" value="ALKANESULFONATE MONOOXYGENASE-RELATED"/>
    <property type="match status" value="1"/>
</dbReference>
<keyword evidence="4" id="KW-0503">Monooxygenase</keyword>